<evidence type="ECO:0000256" key="7">
    <source>
        <dbReference type="ARBA" id="ARBA00022927"/>
    </source>
</evidence>
<dbReference type="GO" id="GO:0070762">
    <property type="term" value="C:nuclear pore transmembrane ring"/>
    <property type="evidence" value="ECO:0007669"/>
    <property type="project" value="TreeGrafter"/>
</dbReference>
<sequence length="402" mass="45629">MINPSYTFDVYQEGSPTLKIAQYVHVSAAPPPGGIESTFTFNIRTETTKRCEGHIPRDCIADVIGLQRSEVMMNSLYGLLDIGLLWQTILCGFLIHFILSFASMLYRIYNTQHYAFTIESNFDRQKNHCLIDALQCHTNHLIKYLGYLDLCHLSKYSPERRQQMFTLSQPGGHPHNWNKICGACLKELNSLNEKLEDFNWKVFTSVPVRTQAAEKNNIAPMSGDQSASTLTYRGTMTNGIQRDTQQQPTNKVTESSSSNLVQFLKKKPVFSTLLSELPDSKSRQLFADVQIHIWACEALSNLAAASYVEDKYGVVQRSLPDIINTIISLHDNVEKHFKLASTGVRRHQKDTGALDVPLKYLLQTTLKASVYQMIQVFGKHILNLPISSDTLKKVKQFVDYRE</sequence>
<evidence type="ECO:0000256" key="12">
    <source>
        <dbReference type="ARBA" id="ARBA00023242"/>
    </source>
</evidence>
<keyword evidence="15" id="KW-1185">Reference proteome</keyword>
<dbReference type="PANTHER" id="PTHR13269">
    <property type="entry name" value="NUCLEOPORIN NDC1"/>
    <property type="match status" value="1"/>
</dbReference>
<protein>
    <recommendedName>
        <fullName evidence="16">Nucleoporin NDC1</fullName>
    </recommendedName>
</protein>
<evidence type="ECO:0000313" key="14">
    <source>
        <dbReference type="EMBL" id="KAK3089855.1"/>
    </source>
</evidence>
<keyword evidence="12" id="KW-0539">Nucleus</keyword>
<evidence type="ECO:0000256" key="10">
    <source>
        <dbReference type="ARBA" id="ARBA00023132"/>
    </source>
</evidence>
<evidence type="ECO:0000256" key="11">
    <source>
        <dbReference type="ARBA" id="ARBA00023136"/>
    </source>
</evidence>
<keyword evidence="4" id="KW-0813">Transport</keyword>
<dbReference type="GO" id="GO:0030674">
    <property type="term" value="F:protein-macromolecule adaptor activity"/>
    <property type="evidence" value="ECO:0007669"/>
    <property type="project" value="TreeGrafter"/>
</dbReference>
<evidence type="ECO:0000256" key="3">
    <source>
        <dbReference type="ARBA" id="ARBA00005760"/>
    </source>
</evidence>
<keyword evidence="11 13" id="KW-0472">Membrane</keyword>
<evidence type="ECO:0000256" key="9">
    <source>
        <dbReference type="ARBA" id="ARBA00023010"/>
    </source>
</evidence>
<dbReference type="GO" id="GO:0051028">
    <property type="term" value="P:mRNA transport"/>
    <property type="evidence" value="ECO:0007669"/>
    <property type="project" value="UniProtKB-KW"/>
</dbReference>
<reference evidence="14" key="1">
    <citation type="submission" date="2019-08" db="EMBL/GenBank/DDBJ databases">
        <title>The improved chromosome-level genome for the pearl oyster Pinctada fucata martensii using PacBio sequencing and Hi-C.</title>
        <authorList>
            <person name="Zheng Z."/>
        </authorList>
    </citation>
    <scope>NUCLEOTIDE SEQUENCE</scope>
    <source>
        <strain evidence="14">ZZ-2019</strain>
        <tissue evidence="14">Adductor muscle</tissue>
    </source>
</reference>
<dbReference type="Pfam" id="PF09531">
    <property type="entry name" value="Ndc1_Nup"/>
    <property type="match status" value="1"/>
</dbReference>
<dbReference type="PANTHER" id="PTHR13269:SF6">
    <property type="entry name" value="NUCLEOPORIN NDC1"/>
    <property type="match status" value="1"/>
</dbReference>
<evidence type="ECO:0000256" key="6">
    <source>
        <dbReference type="ARBA" id="ARBA00022816"/>
    </source>
</evidence>
<evidence type="ECO:0000256" key="5">
    <source>
        <dbReference type="ARBA" id="ARBA00022692"/>
    </source>
</evidence>
<dbReference type="AlphaFoldDB" id="A0AA88XQB5"/>
<dbReference type="InterPro" id="IPR019049">
    <property type="entry name" value="Nucleoporin_prot_Ndc1/Nup"/>
</dbReference>
<evidence type="ECO:0000256" key="4">
    <source>
        <dbReference type="ARBA" id="ARBA00022448"/>
    </source>
</evidence>
<evidence type="ECO:0000313" key="15">
    <source>
        <dbReference type="Proteomes" id="UP001186944"/>
    </source>
</evidence>
<dbReference type="GO" id="GO:0031965">
    <property type="term" value="C:nuclear membrane"/>
    <property type="evidence" value="ECO:0007669"/>
    <property type="project" value="UniProtKB-SubCell"/>
</dbReference>
<keyword evidence="9" id="KW-0811">Translocation</keyword>
<evidence type="ECO:0000256" key="1">
    <source>
        <dbReference type="ARBA" id="ARBA00004232"/>
    </source>
</evidence>
<dbReference type="Proteomes" id="UP001186944">
    <property type="component" value="Unassembled WGS sequence"/>
</dbReference>
<keyword evidence="5 13" id="KW-0812">Transmembrane</keyword>
<dbReference type="GO" id="GO:0006999">
    <property type="term" value="P:nuclear pore organization"/>
    <property type="evidence" value="ECO:0007669"/>
    <property type="project" value="TreeGrafter"/>
</dbReference>
<organism evidence="14 15">
    <name type="scientific">Pinctada imbricata</name>
    <name type="common">Atlantic pearl-oyster</name>
    <name type="synonym">Pinctada martensii</name>
    <dbReference type="NCBI Taxonomy" id="66713"/>
    <lineage>
        <taxon>Eukaryota</taxon>
        <taxon>Metazoa</taxon>
        <taxon>Spiralia</taxon>
        <taxon>Lophotrochozoa</taxon>
        <taxon>Mollusca</taxon>
        <taxon>Bivalvia</taxon>
        <taxon>Autobranchia</taxon>
        <taxon>Pteriomorphia</taxon>
        <taxon>Pterioida</taxon>
        <taxon>Pterioidea</taxon>
        <taxon>Pteriidae</taxon>
        <taxon>Pinctada</taxon>
    </lineage>
</organism>
<evidence type="ECO:0000256" key="2">
    <source>
        <dbReference type="ARBA" id="ARBA00004567"/>
    </source>
</evidence>
<keyword evidence="6" id="KW-0509">mRNA transport</keyword>
<keyword evidence="10" id="KW-0906">Nuclear pore complex</keyword>
<comment type="subcellular location">
    <subcellularLocation>
        <location evidence="1">Nucleus membrane</location>
        <topology evidence="1">Multi-pass membrane protein</topology>
    </subcellularLocation>
    <subcellularLocation>
        <location evidence="2">Nucleus</location>
        <location evidence="2">Nuclear pore complex</location>
    </subcellularLocation>
</comment>
<dbReference type="EMBL" id="VSWD01000010">
    <property type="protein sequence ID" value="KAK3089855.1"/>
    <property type="molecule type" value="Genomic_DNA"/>
</dbReference>
<comment type="similarity">
    <text evidence="3">Belongs to the NDC1 family.</text>
</comment>
<gene>
    <name evidence="14" type="ORF">FSP39_007099</name>
</gene>
<evidence type="ECO:0000256" key="13">
    <source>
        <dbReference type="SAM" id="Phobius"/>
    </source>
</evidence>
<accession>A0AA88XQB5</accession>
<proteinExistence type="inferred from homology"/>
<keyword evidence="8 13" id="KW-1133">Transmembrane helix</keyword>
<comment type="caution">
    <text evidence="14">The sequence shown here is derived from an EMBL/GenBank/DDBJ whole genome shotgun (WGS) entry which is preliminary data.</text>
</comment>
<dbReference type="GO" id="GO:0015031">
    <property type="term" value="P:protein transport"/>
    <property type="evidence" value="ECO:0007669"/>
    <property type="project" value="UniProtKB-KW"/>
</dbReference>
<evidence type="ECO:0008006" key="16">
    <source>
        <dbReference type="Google" id="ProtNLM"/>
    </source>
</evidence>
<name>A0AA88XQB5_PINIB</name>
<evidence type="ECO:0000256" key="8">
    <source>
        <dbReference type="ARBA" id="ARBA00022989"/>
    </source>
</evidence>
<feature type="transmembrane region" description="Helical" evidence="13">
    <location>
        <begin position="84"/>
        <end position="106"/>
    </location>
</feature>
<keyword evidence="7" id="KW-0653">Protein transport</keyword>